<accession>A0A0N4XQC3</accession>
<dbReference type="WBParaSite" id="NBR_0000472501-mRNA-1">
    <property type="protein sequence ID" value="NBR_0000472501-mRNA-1"/>
    <property type="gene ID" value="NBR_0000472501"/>
</dbReference>
<organism evidence="3">
    <name type="scientific">Nippostrongylus brasiliensis</name>
    <name type="common">Rat hookworm</name>
    <dbReference type="NCBI Taxonomy" id="27835"/>
    <lineage>
        <taxon>Eukaryota</taxon>
        <taxon>Metazoa</taxon>
        <taxon>Ecdysozoa</taxon>
        <taxon>Nematoda</taxon>
        <taxon>Chromadorea</taxon>
        <taxon>Rhabditida</taxon>
        <taxon>Rhabditina</taxon>
        <taxon>Rhabditomorpha</taxon>
        <taxon>Strongyloidea</taxon>
        <taxon>Heligmosomidae</taxon>
        <taxon>Nippostrongylus</taxon>
    </lineage>
</organism>
<dbReference type="STRING" id="27835.A0A0N4XQC3"/>
<dbReference type="Proteomes" id="UP000271162">
    <property type="component" value="Unassembled WGS sequence"/>
</dbReference>
<dbReference type="AlphaFoldDB" id="A0A0N4XQC3"/>
<evidence type="ECO:0000313" key="3">
    <source>
        <dbReference type="WBParaSite" id="NBR_0000472501-mRNA-1"/>
    </source>
</evidence>
<protein>
    <submittedName>
        <fullName evidence="1 3">Uncharacterized protein</fullName>
    </submittedName>
</protein>
<reference evidence="3" key="1">
    <citation type="submission" date="2017-02" db="UniProtKB">
        <authorList>
            <consortium name="WormBaseParasite"/>
        </authorList>
    </citation>
    <scope>IDENTIFICATION</scope>
</reference>
<evidence type="ECO:0000313" key="1">
    <source>
        <dbReference type="EMBL" id="VDL68317.1"/>
    </source>
</evidence>
<reference evidence="1 2" key="2">
    <citation type="submission" date="2018-11" db="EMBL/GenBank/DDBJ databases">
        <authorList>
            <consortium name="Pathogen Informatics"/>
        </authorList>
    </citation>
    <scope>NUCLEOTIDE SEQUENCE [LARGE SCALE GENOMIC DNA]</scope>
</reference>
<sequence>MSQLSDGTAAMQIASPLGRQPMQVATSHSESYFSVGSSSPPNFGTPHTWREPNMQQPFPDLMMDDMSTLQVNINLHRSGTCGAIRNIPVFDFKIPYQRYLCRAPTRSYSTAVWFGRVHSSMHRLSNSFDYVAGYNYNTYGPSASL</sequence>
<name>A0A0N4XQC3_NIPBR</name>
<proteinExistence type="predicted"/>
<gene>
    <name evidence="1" type="ORF">NBR_LOCUS4728</name>
</gene>
<evidence type="ECO:0000313" key="2">
    <source>
        <dbReference type="Proteomes" id="UP000271162"/>
    </source>
</evidence>
<keyword evidence="2" id="KW-1185">Reference proteome</keyword>
<dbReference type="EMBL" id="UYSL01009443">
    <property type="protein sequence ID" value="VDL68317.1"/>
    <property type="molecule type" value="Genomic_DNA"/>
</dbReference>